<dbReference type="EMBL" id="JACCDF010000015">
    <property type="protein sequence ID" value="NYS62081.1"/>
    <property type="molecule type" value="Genomic_DNA"/>
</dbReference>
<evidence type="ECO:0000256" key="5">
    <source>
        <dbReference type="ARBA" id="ARBA00022519"/>
    </source>
</evidence>
<evidence type="ECO:0000256" key="9">
    <source>
        <dbReference type="ARBA" id="ARBA00023224"/>
    </source>
</evidence>
<evidence type="ECO:0000256" key="2">
    <source>
        <dbReference type="ARBA" id="ARBA00022475"/>
    </source>
</evidence>
<dbReference type="FunFam" id="1.10.287.950:FF:000001">
    <property type="entry name" value="Methyl-accepting chemotaxis sensory transducer"/>
    <property type="match status" value="1"/>
</dbReference>
<dbReference type="GO" id="GO:0007165">
    <property type="term" value="P:signal transduction"/>
    <property type="evidence" value="ECO:0007669"/>
    <property type="project" value="UniProtKB-KW"/>
</dbReference>
<feature type="domain" description="HAMP" evidence="15">
    <location>
        <begin position="211"/>
        <end position="263"/>
    </location>
</feature>
<keyword evidence="7 13" id="KW-1133">Transmembrane helix</keyword>
<feature type="compositionally biased region" description="Polar residues" evidence="12">
    <location>
        <begin position="310"/>
        <end position="327"/>
    </location>
</feature>
<keyword evidence="17" id="KW-1185">Reference proteome</keyword>
<evidence type="ECO:0000256" key="10">
    <source>
        <dbReference type="ARBA" id="ARBA00029447"/>
    </source>
</evidence>
<evidence type="ECO:0000256" key="6">
    <source>
        <dbReference type="ARBA" id="ARBA00022692"/>
    </source>
</evidence>
<keyword evidence="6 13" id="KW-0812">Transmembrane</keyword>
<evidence type="ECO:0000256" key="3">
    <source>
        <dbReference type="ARBA" id="ARBA00022481"/>
    </source>
</evidence>
<protein>
    <submittedName>
        <fullName evidence="16">Tar ligand binding domain-containing protein</fullName>
    </submittedName>
</protein>
<dbReference type="GO" id="GO:0004888">
    <property type="term" value="F:transmembrane signaling receptor activity"/>
    <property type="evidence" value="ECO:0007669"/>
    <property type="project" value="InterPro"/>
</dbReference>
<dbReference type="SMART" id="SM00283">
    <property type="entry name" value="MA"/>
    <property type="match status" value="1"/>
</dbReference>
<dbReference type="InterPro" id="IPR004089">
    <property type="entry name" value="MCPsignal_dom"/>
</dbReference>
<dbReference type="CDD" id="cd11386">
    <property type="entry name" value="MCP_signal"/>
    <property type="match status" value="1"/>
</dbReference>
<feature type="domain" description="Methyl-accepting transducer" evidence="14">
    <location>
        <begin position="268"/>
        <end position="497"/>
    </location>
</feature>
<accession>A0A7Z0LN86</accession>
<dbReference type="SMART" id="SM00304">
    <property type="entry name" value="HAMP"/>
    <property type="match status" value="1"/>
</dbReference>
<dbReference type="InterPro" id="IPR003660">
    <property type="entry name" value="HAMP_dom"/>
</dbReference>
<keyword evidence="2" id="KW-1003">Cell membrane</keyword>
<organism evidence="16 17">
    <name type="scientific">Vreelandella salicampi</name>
    <dbReference type="NCBI Taxonomy" id="1449798"/>
    <lineage>
        <taxon>Bacteria</taxon>
        <taxon>Pseudomonadati</taxon>
        <taxon>Pseudomonadota</taxon>
        <taxon>Gammaproteobacteria</taxon>
        <taxon>Oceanospirillales</taxon>
        <taxon>Halomonadaceae</taxon>
        <taxon>Vreelandella</taxon>
    </lineage>
</organism>
<evidence type="ECO:0000259" key="15">
    <source>
        <dbReference type="PROSITE" id="PS50885"/>
    </source>
</evidence>
<dbReference type="AlphaFoldDB" id="A0A7Z0LN86"/>
<gene>
    <name evidence="16" type="ORF">HZS81_15085</name>
</gene>
<evidence type="ECO:0000256" key="13">
    <source>
        <dbReference type="SAM" id="Phobius"/>
    </source>
</evidence>
<dbReference type="PROSITE" id="PS50885">
    <property type="entry name" value="HAMP"/>
    <property type="match status" value="1"/>
</dbReference>
<comment type="similarity">
    <text evidence="10">Belongs to the methyl-accepting chemotaxis (MCP) protein family.</text>
</comment>
<comment type="subcellular location">
    <subcellularLocation>
        <location evidence="1">Cell inner membrane</location>
        <topology evidence="1">Multi-pass membrane protein</topology>
    </subcellularLocation>
</comment>
<dbReference type="Gene3D" id="1.10.287.950">
    <property type="entry name" value="Methyl-accepting chemotaxis protein"/>
    <property type="match status" value="1"/>
</dbReference>
<evidence type="ECO:0000256" key="7">
    <source>
        <dbReference type="ARBA" id="ARBA00022989"/>
    </source>
</evidence>
<comment type="caution">
    <text evidence="16">The sequence shown here is derived from an EMBL/GenBank/DDBJ whole genome shotgun (WGS) entry which is preliminary data.</text>
</comment>
<feature type="compositionally biased region" description="Basic and acidic residues" evidence="12">
    <location>
        <begin position="328"/>
        <end position="340"/>
    </location>
</feature>
<keyword evidence="4" id="KW-0145">Chemotaxis</keyword>
<evidence type="ECO:0000259" key="14">
    <source>
        <dbReference type="PROSITE" id="PS50111"/>
    </source>
</evidence>
<dbReference type="CDD" id="cd06225">
    <property type="entry name" value="HAMP"/>
    <property type="match status" value="1"/>
</dbReference>
<evidence type="ECO:0000313" key="16">
    <source>
        <dbReference type="EMBL" id="NYS62081.1"/>
    </source>
</evidence>
<dbReference type="PANTHER" id="PTHR43531">
    <property type="entry name" value="PROTEIN ICFG"/>
    <property type="match status" value="1"/>
</dbReference>
<dbReference type="InterPro" id="IPR035440">
    <property type="entry name" value="4HB_MCP_dom_sf"/>
</dbReference>
<keyword evidence="8 13" id="KW-0472">Membrane</keyword>
<name>A0A7Z0LN86_9GAMM</name>
<evidence type="ECO:0000256" key="1">
    <source>
        <dbReference type="ARBA" id="ARBA00004429"/>
    </source>
</evidence>
<reference evidence="16 17" key="1">
    <citation type="journal article" date="2015" name="Int. J. Syst. Evol. Microbiol.">
        <title>Halomonas salicampi sp. nov., a halotolerant and alkalitolerant bacterium isolated from a saltern soil.</title>
        <authorList>
            <person name="Lee J.C."/>
            <person name="Kim Y.S."/>
            <person name="Yun B.S."/>
            <person name="Whang K.S."/>
        </authorList>
    </citation>
    <scope>NUCLEOTIDE SEQUENCE [LARGE SCALE GENOMIC DNA]</scope>
    <source>
        <strain evidence="16 17">BH103</strain>
    </source>
</reference>
<dbReference type="PANTHER" id="PTHR43531:SF5">
    <property type="entry name" value="METHYL-ACCEPTING CHEMOTAXIS PROTEIN III"/>
    <property type="match status" value="1"/>
</dbReference>
<dbReference type="RefSeq" id="WP_179931344.1">
    <property type="nucleotide sequence ID" value="NZ_JACCDF010000015.1"/>
</dbReference>
<dbReference type="GO" id="GO:0006935">
    <property type="term" value="P:chemotaxis"/>
    <property type="evidence" value="ECO:0007669"/>
    <property type="project" value="UniProtKB-KW"/>
</dbReference>
<evidence type="ECO:0000256" key="4">
    <source>
        <dbReference type="ARBA" id="ARBA00022500"/>
    </source>
</evidence>
<dbReference type="PRINTS" id="PR00260">
    <property type="entry name" value="CHEMTRNSDUCR"/>
</dbReference>
<dbReference type="InterPro" id="IPR004090">
    <property type="entry name" value="Chemotax_Me-accpt_rcpt"/>
</dbReference>
<dbReference type="Pfam" id="PF00672">
    <property type="entry name" value="HAMP"/>
    <property type="match status" value="1"/>
</dbReference>
<keyword evidence="5" id="KW-0997">Cell inner membrane</keyword>
<feature type="transmembrane region" description="Helical" evidence="13">
    <location>
        <begin position="187"/>
        <end position="209"/>
    </location>
</feature>
<dbReference type="InterPro" id="IPR003122">
    <property type="entry name" value="Tar_rcpt_lig-bd"/>
</dbReference>
<dbReference type="SUPFAM" id="SSF58104">
    <property type="entry name" value="Methyl-accepting chemotaxis protein (MCP) signaling domain"/>
    <property type="match status" value="1"/>
</dbReference>
<dbReference type="GO" id="GO:0005886">
    <property type="term" value="C:plasma membrane"/>
    <property type="evidence" value="ECO:0007669"/>
    <property type="project" value="UniProtKB-SubCell"/>
</dbReference>
<keyword evidence="3" id="KW-0488">Methylation</keyword>
<feature type="transmembrane region" description="Helical" evidence="13">
    <location>
        <begin position="7"/>
        <end position="29"/>
    </location>
</feature>
<keyword evidence="9 11" id="KW-0807">Transducer</keyword>
<dbReference type="PROSITE" id="PS50111">
    <property type="entry name" value="CHEMOTAXIS_TRANSDUC_2"/>
    <property type="match status" value="1"/>
</dbReference>
<dbReference type="Pfam" id="PF02203">
    <property type="entry name" value="TarH"/>
    <property type="match status" value="1"/>
</dbReference>
<dbReference type="Proteomes" id="UP000586119">
    <property type="component" value="Unassembled WGS sequence"/>
</dbReference>
<evidence type="ECO:0000256" key="11">
    <source>
        <dbReference type="PROSITE-ProRule" id="PRU00284"/>
    </source>
</evidence>
<evidence type="ECO:0000313" key="17">
    <source>
        <dbReference type="Proteomes" id="UP000586119"/>
    </source>
</evidence>
<proteinExistence type="inferred from homology"/>
<sequence length="549" mass="60138">MKNIRIQYALTGAMTLLIIMVLIISALSINASRNSQEDINELSTLSAEQVMAANRMEVNLMEMRLRMARFVELTNDNEPGADEALEQVRHSLTRTQARFEAFDAHNITEDQPRYPYYMAVRDSYHAMITDALVTGIENGDVQQMAADEQRLEDNARELTGATRDFGRFASDRASEMETNAEAASQQVIWTATALLVVSLVLFVALQLGMRRLIVTPLSRAIGICENIAQGDLTSRIDDEGRNEIGKLYQAMRLMQNKLTEMMLTLTQTGELVANSAREIASGSEDLAARTEEQASALQETASSMEEMSSTVNQNNQTTSSARQLTESASHKASDTRKEVDQTTALMNSMEEHSKKVQEIVQVIESIAFQTNILALNASVEAARAGEHGQGFAVVASEVRKLATKTSESSSEIRHIIDDIASRIKEGVRQSELSGEGMDETVTAVTQVTDLMQEIALAVNEQKSGIEQVSTAITQMDSATQQNVSLVTQTSTSAASLQDEADRLAELIASFKLPNERKGAAFSPANKTASPASLPRATHRSNSELAWESF</sequence>
<evidence type="ECO:0000256" key="12">
    <source>
        <dbReference type="SAM" id="MobiDB-lite"/>
    </source>
</evidence>
<dbReference type="Pfam" id="PF00015">
    <property type="entry name" value="MCPsignal"/>
    <property type="match status" value="1"/>
</dbReference>
<dbReference type="InterPro" id="IPR051310">
    <property type="entry name" value="MCP_chemotaxis"/>
</dbReference>
<feature type="region of interest" description="Disordered" evidence="12">
    <location>
        <begin position="520"/>
        <end position="549"/>
    </location>
</feature>
<dbReference type="SUPFAM" id="SSF47170">
    <property type="entry name" value="Aspartate receptor, ligand-binding domain"/>
    <property type="match status" value="1"/>
</dbReference>
<evidence type="ECO:0000256" key="8">
    <source>
        <dbReference type="ARBA" id="ARBA00023136"/>
    </source>
</evidence>
<feature type="region of interest" description="Disordered" evidence="12">
    <location>
        <begin position="282"/>
        <end position="340"/>
    </location>
</feature>